<reference evidence="1" key="1">
    <citation type="submission" date="2023-06" db="EMBL/GenBank/DDBJ databases">
        <title>Genome-scale phylogeny and comparative genomics of the fungal order Sordariales.</title>
        <authorList>
            <consortium name="Lawrence Berkeley National Laboratory"/>
            <person name="Hensen N."/>
            <person name="Bonometti L."/>
            <person name="Westerberg I."/>
            <person name="Brannstrom I.O."/>
            <person name="Guillou S."/>
            <person name="Cros-Aarteil S."/>
            <person name="Calhoun S."/>
            <person name="Haridas S."/>
            <person name="Kuo A."/>
            <person name="Mondo S."/>
            <person name="Pangilinan J."/>
            <person name="Riley R."/>
            <person name="Labutti K."/>
            <person name="Andreopoulos B."/>
            <person name="Lipzen A."/>
            <person name="Chen C."/>
            <person name="Yanf M."/>
            <person name="Daum C."/>
            <person name="Ng V."/>
            <person name="Clum A."/>
            <person name="Steindorff A."/>
            <person name="Ohm R."/>
            <person name="Martin F."/>
            <person name="Silar P."/>
            <person name="Natvig D."/>
            <person name="Lalanne C."/>
            <person name="Gautier V."/>
            <person name="Ament-Velasquez S.L."/>
            <person name="Kruys A."/>
            <person name="Hutchinson M.I."/>
            <person name="Powell A.J."/>
            <person name="Barry K."/>
            <person name="Miller A.N."/>
            <person name="Grigoriev I.V."/>
            <person name="Debuchy R."/>
            <person name="Gladieux P."/>
            <person name="Thoren M.H."/>
            <person name="Johannesson H."/>
        </authorList>
    </citation>
    <scope>NUCLEOTIDE SEQUENCE</scope>
    <source>
        <strain evidence="1">SMH4607-1</strain>
    </source>
</reference>
<keyword evidence="2" id="KW-1185">Reference proteome</keyword>
<organism evidence="1 2">
    <name type="scientific">Lasiosphaeris hirsuta</name>
    <dbReference type="NCBI Taxonomy" id="260670"/>
    <lineage>
        <taxon>Eukaryota</taxon>
        <taxon>Fungi</taxon>
        <taxon>Dikarya</taxon>
        <taxon>Ascomycota</taxon>
        <taxon>Pezizomycotina</taxon>
        <taxon>Sordariomycetes</taxon>
        <taxon>Sordariomycetidae</taxon>
        <taxon>Sordariales</taxon>
        <taxon>Lasiosphaeriaceae</taxon>
        <taxon>Lasiosphaeris</taxon>
    </lineage>
</organism>
<name>A0AA40AP79_9PEZI</name>
<proteinExistence type="predicted"/>
<evidence type="ECO:0000313" key="1">
    <source>
        <dbReference type="EMBL" id="KAK0719382.1"/>
    </source>
</evidence>
<gene>
    <name evidence="1" type="ORF">B0H67DRAFT_572990</name>
</gene>
<comment type="caution">
    <text evidence="1">The sequence shown here is derived from an EMBL/GenBank/DDBJ whole genome shotgun (WGS) entry which is preliminary data.</text>
</comment>
<dbReference type="Proteomes" id="UP001172102">
    <property type="component" value="Unassembled WGS sequence"/>
</dbReference>
<dbReference type="AlphaFoldDB" id="A0AA40AP79"/>
<dbReference type="EMBL" id="JAUKUA010000003">
    <property type="protein sequence ID" value="KAK0719382.1"/>
    <property type="molecule type" value="Genomic_DNA"/>
</dbReference>
<accession>A0AA40AP79</accession>
<protein>
    <submittedName>
        <fullName evidence="1">Uncharacterized protein</fullName>
    </submittedName>
</protein>
<sequence length="216" mass="23046">MSHSWDTDNSKCNTALAAPRLMFRKAPSNTGNIGSILADCSAAHVRHLPSIICVCASRTDCGGVIGAICRVKCPGLTRRSRFLGVAHTRVIITAPTTYTITTVPASAFLNIGYFPTPTLSNAPLTVGRGLQHKKPGFWCGLATDRTKPCCTTVQRYSWTNGRAGMPQQAPCFCHNRTRSSQATREGAGGVWMLVGAVGFDGELQHRGGAVRGLRAS</sequence>
<evidence type="ECO:0000313" key="2">
    <source>
        <dbReference type="Proteomes" id="UP001172102"/>
    </source>
</evidence>